<dbReference type="RefSeq" id="WP_145990302.1">
    <property type="nucleotide sequence ID" value="NZ_PKHR02000020.1"/>
</dbReference>
<accession>A0ABU9ULU9</accession>
<dbReference type="Proteomes" id="UP000235104">
    <property type="component" value="Unassembled WGS sequence"/>
</dbReference>
<gene>
    <name evidence="1" type="ORF">CYJ44_011120</name>
</gene>
<proteinExistence type="predicted"/>
<name>A0ABU9ULU9_9CORY</name>
<organism evidence="1 2">
    <name type="scientific">Corynebacterium hesseae</name>
    <dbReference type="NCBI Taxonomy" id="2913502"/>
    <lineage>
        <taxon>Bacteria</taxon>
        <taxon>Bacillati</taxon>
        <taxon>Actinomycetota</taxon>
        <taxon>Actinomycetes</taxon>
        <taxon>Mycobacteriales</taxon>
        <taxon>Corynebacteriaceae</taxon>
        <taxon>Corynebacterium</taxon>
    </lineage>
</organism>
<keyword evidence="2" id="KW-1185">Reference proteome</keyword>
<sequence length="317" mass="35354">MPLVEITTVNFPSTWPTPNGTLSIDVSSDEVCKAAAEVGATSAVFGNPSRTWREFLWRVNMILSSLDKTSGGWEQNFSYKRLDPSEKSGVSYYLGMVLPAIIAKKLWNTPHLVHVDAVLKIRAQKIGNVRRPDLVGYRQGATANSLGRLLLEAKGRTNGFAQPPVKAAKKQLRKAPREVLQLVGGTAPRIASLSYFENDHWSGYMVDPPGAPVESLYSDDEFQTLVDTAYCWPFMEIIKAYPGDRRQTSKEHTVWMPEVNMKISMPSPIFKRLKELSALAESDSWQKVWEKISKDPSLFAPVTAGGERRDLVQIDAL</sequence>
<reference evidence="1" key="1">
    <citation type="submission" date="2017-12" db="EMBL/GenBank/DDBJ databases">
        <authorList>
            <person name="Thomas-White K."/>
            <person name="Wolfe A.J."/>
        </authorList>
    </citation>
    <scope>NUCLEOTIDE SEQUENCE</scope>
    <source>
        <strain evidence="1">UMB0043</strain>
    </source>
</reference>
<dbReference type="EMBL" id="PKHR02000020">
    <property type="protein sequence ID" value="MEM5986698.1"/>
    <property type="molecule type" value="Genomic_DNA"/>
</dbReference>
<evidence type="ECO:0000313" key="1">
    <source>
        <dbReference type="EMBL" id="MEM5986698.1"/>
    </source>
</evidence>
<evidence type="ECO:0000313" key="2">
    <source>
        <dbReference type="Proteomes" id="UP000235104"/>
    </source>
</evidence>
<comment type="caution">
    <text evidence="1">The sequence shown here is derived from an EMBL/GenBank/DDBJ whole genome shotgun (WGS) entry which is preliminary data.</text>
</comment>
<protein>
    <submittedName>
        <fullName evidence="1">Uncharacterized protein</fullName>
    </submittedName>
</protein>